<name>A0AAW9RE38_9GAMM</name>
<dbReference type="InterPro" id="IPR010419">
    <property type="entry name" value="CO_DH_gsu"/>
</dbReference>
<dbReference type="SUPFAM" id="SSF55961">
    <property type="entry name" value="Bet v1-like"/>
    <property type="match status" value="1"/>
</dbReference>
<organism evidence="2 3">
    <name type="scientific">Elongatibacter sediminis</name>
    <dbReference type="NCBI Taxonomy" id="3119006"/>
    <lineage>
        <taxon>Bacteria</taxon>
        <taxon>Pseudomonadati</taxon>
        <taxon>Pseudomonadota</taxon>
        <taxon>Gammaproteobacteria</taxon>
        <taxon>Chromatiales</taxon>
        <taxon>Wenzhouxiangellaceae</taxon>
        <taxon>Elongatibacter</taxon>
    </lineage>
</organism>
<gene>
    <name evidence="2" type="ORF">V3330_00300</name>
</gene>
<comment type="caution">
    <text evidence="2">The sequence shown here is derived from an EMBL/GenBank/DDBJ whole genome shotgun (WGS) entry which is preliminary data.</text>
</comment>
<dbReference type="Pfam" id="PF06240">
    <property type="entry name" value="COXG"/>
    <property type="match status" value="1"/>
</dbReference>
<dbReference type="PANTHER" id="PTHR38588">
    <property type="entry name" value="BLL0334 PROTEIN"/>
    <property type="match status" value="1"/>
</dbReference>
<evidence type="ECO:0000313" key="2">
    <source>
        <dbReference type="EMBL" id="MEJ8566046.1"/>
    </source>
</evidence>
<protein>
    <submittedName>
        <fullName evidence="2">Carbon monoxide dehydrogenase subunit G</fullName>
    </submittedName>
</protein>
<dbReference type="InterPro" id="IPR023393">
    <property type="entry name" value="START-like_dom_sf"/>
</dbReference>
<dbReference type="CDD" id="cd05018">
    <property type="entry name" value="CoxG"/>
    <property type="match status" value="1"/>
</dbReference>
<dbReference type="Proteomes" id="UP001359886">
    <property type="component" value="Unassembled WGS sequence"/>
</dbReference>
<dbReference type="RefSeq" id="WP_354693370.1">
    <property type="nucleotide sequence ID" value="NZ_JAZHOG010000001.1"/>
</dbReference>
<keyword evidence="1" id="KW-0472">Membrane</keyword>
<dbReference type="AlphaFoldDB" id="A0AAW9RE38"/>
<keyword evidence="1" id="KW-1133">Transmembrane helix</keyword>
<dbReference type="EMBL" id="JAZHOG010000001">
    <property type="protein sequence ID" value="MEJ8566046.1"/>
    <property type="molecule type" value="Genomic_DNA"/>
</dbReference>
<keyword evidence="1" id="KW-0812">Transmembrane</keyword>
<proteinExistence type="predicted"/>
<evidence type="ECO:0000256" key="1">
    <source>
        <dbReference type="SAM" id="Phobius"/>
    </source>
</evidence>
<keyword evidence="3" id="KW-1185">Reference proteome</keyword>
<reference evidence="2 3" key="1">
    <citation type="submission" date="2024-02" db="EMBL/GenBank/DDBJ databases">
        <title>A novel Wenzhouxiangellaceae bacterium, isolated from coastal sediments.</title>
        <authorList>
            <person name="Du Z.-J."/>
            <person name="Ye Y.-Q."/>
            <person name="Zhang X.-Y."/>
        </authorList>
    </citation>
    <scope>NUCLEOTIDE SEQUENCE [LARGE SCALE GENOMIC DNA]</scope>
    <source>
        <strain evidence="2 3">CH-27</strain>
    </source>
</reference>
<accession>A0AAW9RE38</accession>
<evidence type="ECO:0000313" key="3">
    <source>
        <dbReference type="Proteomes" id="UP001359886"/>
    </source>
</evidence>
<sequence length="193" mass="20645">MKISRTFTVDAPRQSVWTFITDAERVAQCIPGCEGARETGPGQYDAAINVKVGPIRTTFQVAIEQTEERPPEFAAYVTKGEEGSRASRISATSELELTEPSAGSTEVTYSSNINIVGRLGKFGSGMMQKIADNIGDEFVADLKNQLEGGAAPEPGTAAEVEVPERREVTVGANWGWWAVGIGAALAALLWLLL</sequence>
<feature type="transmembrane region" description="Helical" evidence="1">
    <location>
        <begin position="174"/>
        <end position="192"/>
    </location>
</feature>
<dbReference type="Gene3D" id="3.30.530.20">
    <property type="match status" value="1"/>
</dbReference>
<dbReference type="PANTHER" id="PTHR38588:SF1">
    <property type="entry name" value="BLL0334 PROTEIN"/>
    <property type="match status" value="1"/>
</dbReference>